<evidence type="ECO:0000313" key="7">
    <source>
        <dbReference type="EMBL" id="RKL69350.1"/>
    </source>
</evidence>
<keyword evidence="4 6" id="KW-1133">Transmembrane helix</keyword>
<sequence length="362" mass="41748">MAIKKTNKKRFIGNRVIKTGIAVFLTSAICIYFDLPVIFAVITAIVSIEPTTSDSIRKGIIRFPASAIGAGLATTSYYFLGVTALTYTIAAFLTIILCQKLKLQEGTLVAALTAVAMIPELHDHVFISFLLRLGTTTIGLTVSSLVNAFILPVNYLSEIRSRNNQHVLELKKAVQAEIRNLLFAKKERKSINETSSYDVLRNKVSRTEYLIRSQRREMRFHRFKMGNYRRFHLYKQTTNFIQRAVLHLGNLHYLSSTLPLTNYEKELLVRADRIVRTTLEDTEAPLNDEYFKFIDELDNHLRSNFTRAHPVNVYSHDHHHLTEKSSLFYELVAFFDLVEDLHYHLNKRVTKRYWGNEQSRST</sequence>
<keyword evidence="5 6" id="KW-0472">Membrane</keyword>
<evidence type="ECO:0000313" key="8">
    <source>
        <dbReference type="Proteomes" id="UP000281498"/>
    </source>
</evidence>
<comment type="subcellular location">
    <subcellularLocation>
        <location evidence="1">Cell membrane</location>
        <topology evidence="1">Multi-pass membrane protein</topology>
    </subcellularLocation>
</comment>
<proteinExistence type="predicted"/>
<dbReference type="OrthoDB" id="2690036at2"/>
<dbReference type="RefSeq" id="WP_110936011.1">
    <property type="nucleotide sequence ID" value="NZ_KZ614146.1"/>
</dbReference>
<evidence type="ECO:0000256" key="4">
    <source>
        <dbReference type="ARBA" id="ARBA00022989"/>
    </source>
</evidence>
<keyword evidence="8" id="KW-1185">Reference proteome</keyword>
<organism evidence="7 8">
    <name type="scientific">Salipaludibacillus neizhouensis</name>
    <dbReference type="NCBI Taxonomy" id="885475"/>
    <lineage>
        <taxon>Bacteria</taxon>
        <taxon>Bacillati</taxon>
        <taxon>Bacillota</taxon>
        <taxon>Bacilli</taxon>
        <taxon>Bacillales</taxon>
        <taxon>Bacillaceae</taxon>
    </lineage>
</organism>
<reference evidence="7 8" key="1">
    <citation type="submission" date="2017-10" db="EMBL/GenBank/DDBJ databases">
        <title>Bacillus sp. nov., a halophilic bacterium isolated from a Keqin Lake.</title>
        <authorList>
            <person name="Wang H."/>
        </authorList>
    </citation>
    <scope>NUCLEOTIDE SEQUENCE [LARGE SCALE GENOMIC DNA]</scope>
    <source>
        <strain evidence="7 8">KCTC 13187</strain>
    </source>
</reference>
<keyword evidence="3 6" id="KW-0812">Transmembrane</keyword>
<dbReference type="Proteomes" id="UP000281498">
    <property type="component" value="Unassembled WGS sequence"/>
</dbReference>
<feature type="transmembrane region" description="Helical" evidence="6">
    <location>
        <begin position="21"/>
        <end position="48"/>
    </location>
</feature>
<dbReference type="Pfam" id="PF06081">
    <property type="entry name" value="ArAE_1"/>
    <property type="match status" value="1"/>
</dbReference>
<feature type="transmembrane region" description="Helical" evidence="6">
    <location>
        <begin position="137"/>
        <end position="156"/>
    </location>
</feature>
<keyword evidence="2" id="KW-1003">Cell membrane</keyword>
<feature type="transmembrane region" description="Helical" evidence="6">
    <location>
        <begin position="77"/>
        <end position="97"/>
    </location>
</feature>
<protein>
    <submittedName>
        <fullName evidence="7">Uncharacterized protein</fullName>
    </submittedName>
</protein>
<evidence type="ECO:0000256" key="5">
    <source>
        <dbReference type="ARBA" id="ARBA00023136"/>
    </source>
</evidence>
<dbReference type="AlphaFoldDB" id="A0A3A9KFB6"/>
<dbReference type="GO" id="GO:0005886">
    <property type="term" value="C:plasma membrane"/>
    <property type="evidence" value="ECO:0007669"/>
    <property type="project" value="UniProtKB-SubCell"/>
</dbReference>
<accession>A0A3A9KFB6</accession>
<dbReference type="InterPro" id="IPR010343">
    <property type="entry name" value="ArAE_1"/>
</dbReference>
<evidence type="ECO:0000256" key="6">
    <source>
        <dbReference type="SAM" id="Phobius"/>
    </source>
</evidence>
<comment type="caution">
    <text evidence="7">The sequence shown here is derived from an EMBL/GenBank/DDBJ whole genome shotgun (WGS) entry which is preliminary data.</text>
</comment>
<evidence type="ECO:0000256" key="1">
    <source>
        <dbReference type="ARBA" id="ARBA00004651"/>
    </source>
</evidence>
<name>A0A3A9KFB6_9BACI</name>
<evidence type="ECO:0000256" key="2">
    <source>
        <dbReference type="ARBA" id="ARBA00022475"/>
    </source>
</evidence>
<evidence type="ECO:0000256" key="3">
    <source>
        <dbReference type="ARBA" id="ARBA00022692"/>
    </source>
</evidence>
<gene>
    <name evidence="7" type="ORF">CR203_04805</name>
</gene>
<dbReference type="EMBL" id="PDOE01000001">
    <property type="protein sequence ID" value="RKL69350.1"/>
    <property type="molecule type" value="Genomic_DNA"/>
</dbReference>